<keyword evidence="3" id="KW-1185">Reference proteome</keyword>
<dbReference type="Proteomes" id="UP000051061">
    <property type="component" value="Unassembled WGS sequence"/>
</dbReference>
<dbReference type="AlphaFoldDB" id="A0A9D5DME2"/>
<organism evidence="2 3">
    <name type="scientific">Alkalicoccobacillus plakortidis</name>
    <dbReference type="NCBI Taxonomy" id="444060"/>
    <lineage>
        <taxon>Bacteria</taxon>
        <taxon>Bacillati</taxon>
        <taxon>Bacillota</taxon>
        <taxon>Bacilli</taxon>
        <taxon>Bacillales</taxon>
        <taxon>Bacillaceae</taxon>
        <taxon>Alkalicoccobacillus</taxon>
    </lineage>
</organism>
<gene>
    <name evidence="2" type="ORF">AN965_13540</name>
</gene>
<feature type="transmembrane region" description="Helical" evidence="1">
    <location>
        <begin position="6"/>
        <end position="24"/>
    </location>
</feature>
<keyword evidence="1" id="KW-0812">Transmembrane</keyword>
<sequence>MKQKRLWVSLAVVLALILAAFFLFPQDDKAMVRYTEYIQEKRHEPLRTYHQDPVVGLFLTEDGNHAGIAMVTEDHIGEVTNLIHQSDPTFLSVKGAEETYIGILLPSALVEDNSIHSVSIKDTESGELPIDEEQDIFFSFVFLEADVSIPIQLQFKNKDLEVVYEFEVE</sequence>
<accession>A0A9D5DME2</accession>
<proteinExistence type="predicted"/>
<comment type="caution">
    <text evidence="2">The sequence shown here is derived from an EMBL/GenBank/DDBJ whole genome shotgun (WGS) entry which is preliminary data.</text>
</comment>
<evidence type="ECO:0000313" key="3">
    <source>
        <dbReference type="Proteomes" id="UP000051061"/>
    </source>
</evidence>
<name>A0A9D5DME2_9BACI</name>
<protein>
    <submittedName>
        <fullName evidence="2">Uncharacterized protein</fullName>
    </submittedName>
</protein>
<evidence type="ECO:0000256" key="1">
    <source>
        <dbReference type="SAM" id="Phobius"/>
    </source>
</evidence>
<evidence type="ECO:0000313" key="2">
    <source>
        <dbReference type="EMBL" id="KQL56478.1"/>
    </source>
</evidence>
<keyword evidence="1" id="KW-1133">Transmembrane helix</keyword>
<dbReference type="EMBL" id="LJJD01000028">
    <property type="protein sequence ID" value="KQL56478.1"/>
    <property type="molecule type" value="Genomic_DNA"/>
</dbReference>
<keyword evidence="1" id="KW-0472">Membrane</keyword>
<reference evidence="2 3" key="1">
    <citation type="submission" date="2015-09" db="EMBL/GenBank/DDBJ databases">
        <title>Genome sequencing project for genomic taxonomy and phylogenomics of Bacillus-like bacteria.</title>
        <authorList>
            <person name="Liu B."/>
            <person name="Wang J."/>
            <person name="Zhu Y."/>
            <person name="Liu G."/>
            <person name="Chen Q."/>
            <person name="Chen Z."/>
            <person name="Lan J."/>
            <person name="Che J."/>
            <person name="Ge C."/>
            <person name="Shi H."/>
            <person name="Pan Z."/>
            <person name="Liu X."/>
        </authorList>
    </citation>
    <scope>NUCLEOTIDE SEQUENCE [LARGE SCALE GENOMIC DNA]</scope>
    <source>
        <strain evidence="2 3">DSM 19153</strain>
    </source>
</reference>